<reference evidence="4" key="2">
    <citation type="submission" date="2021-03" db="UniProtKB">
        <authorList>
            <consortium name="Ensembl"/>
        </authorList>
    </citation>
    <scope>IDENTIFICATION</scope>
</reference>
<name>A0A803JVW4_XENTR</name>
<dbReference type="InterPro" id="IPR016187">
    <property type="entry name" value="CTDL_fold"/>
</dbReference>
<accession>A0A803JVW4</accession>
<dbReference type="PANTHER" id="PTHR22803">
    <property type="entry name" value="MANNOSE, PHOSPHOLIPASE, LECTIN RECEPTOR RELATED"/>
    <property type="match status" value="1"/>
</dbReference>
<evidence type="ECO:0000313" key="4">
    <source>
        <dbReference type="Ensembl" id="ENSXETP00000112131"/>
    </source>
</evidence>
<dbReference type="GeneID" id="101731344"/>
<dbReference type="PROSITE" id="PS00615">
    <property type="entry name" value="C_TYPE_LECTIN_1"/>
    <property type="match status" value="1"/>
</dbReference>
<dbReference type="SMART" id="SM00034">
    <property type="entry name" value="CLECT"/>
    <property type="match status" value="1"/>
</dbReference>
<dbReference type="Gene3D" id="3.10.100.10">
    <property type="entry name" value="Mannose-Binding Protein A, subunit A"/>
    <property type="match status" value="1"/>
</dbReference>
<keyword evidence="5" id="KW-1185">Reference proteome</keyword>
<dbReference type="OrthoDB" id="2142683at2759"/>
<organism evidence="4">
    <name type="scientific">Xenopus tropicalis</name>
    <name type="common">Western clawed frog</name>
    <name type="synonym">Silurana tropicalis</name>
    <dbReference type="NCBI Taxonomy" id="8364"/>
    <lineage>
        <taxon>Eukaryota</taxon>
        <taxon>Metazoa</taxon>
        <taxon>Chordata</taxon>
        <taxon>Craniata</taxon>
        <taxon>Vertebrata</taxon>
        <taxon>Euteleostomi</taxon>
        <taxon>Amphibia</taxon>
        <taxon>Batrachia</taxon>
        <taxon>Anura</taxon>
        <taxon>Pipoidea</taxon>
        <taxon>Pipidae</taxon>
        <taxon>Xenopodinae</taxon>
        <taxon>Xenopus</taxon>
        <taxon>Silurana</taxon>
    </lineage>
</organism>
<keyword evidence="2" id="KW-1015">Disulfide bond</keyword>
<dbReference type="InterPro" id="IPR001304">
    <property type="entry name" value="C-type_lectin-like"/>
</dbReference>
<dbReference type="PROSITE" id="PS50041">
    <property type="entry name" value="C_TYPE_LECTIN_2"/>
    <property type="match status" value="1"/>
</dbReference>
<dbReference type="GeneTree" id="ENSGT00940000164508"/>
<dbReference type="InterPro" id="IPR050111">
    <property type="entry name" value="C-type_lectin/snaclec_domain"/>
</dbReference>
<dbReference type="SUPFAM" id="SSF56436">
    <property type="entry name" value="C-type lectin-like"/>
    <property type="match status" value="1"/>
</dbReference>
<keyword evidence="1" id="KW-0430">Lectin</keyword>
<evidence type="ECO:0000313" key="5">
    <source>
        <dbReference type="Proteomes" id="UP000008143"/>
    </source>
</evidence>
<dbReference type="Pfam" id="PF00059">
    <property type="entry name" value="Lectin_C"/>
    <property type="match status" value="1"/>
</dbReference>
<gene>
    <name evidence="7" type="primary">clec4d</name>
    <name evidence="4 6" type="synonym">LOC101731344</name>
</gene>
<proteinExistence type="predicted"/>
<dbReference type="GO" id="GO:0038023">
    <property type="term" value="F:signaling receptor activity"/>
    <property type="evidence" value="ECO:0000318"/>
    <property type="project" value="GO_Central"/>
</dbReference>
<dbReference type="Ensembl" id="ENSXETT00000116980">
    <property type="protein sequence ID" value="ENSXETP00000112131"/>
    <property type="gene ID" value="ENSXETG00000048210"/>
</dbReference>
<dbReference type="OMA" id="CLHASIY"/>
<dbReference type="KEGG" id="xtr:101731344"/>
<protein>
    <submittedName>
        <fullName evidence="4 6">Hepatic lectin-like</fullName>
    </submittedName>
</protein>
<evidence type="ECO:0000259" key="3">
    <source>
        <dbReference type="PROSITE" id="PS50041"/>
    </source>
</evidence>
<evidence type="ECO:0000256" key="1">
    <source>
        <dbReference type="ARBA" id="ARBA00022734"/>
    </source>
</evidence>
<dbReference type="GO" id="GO:0030246">
    <property type="term" value="F:carbohydrate binding"/>
    <property type="evidence" value="ECO:0007669"/>
    <property type="project" value="UniProtKB-KW"/>
</dbReference>
<dbReference type="InterPro" id="IPR016186">
    <property type="entry name" value="C-type_lectin-like/link_sf"/>
</dbReference>
<dbReference type="RefSeq" id="XP_017948241.1">
    <property type="nucleotide sequence ID" value="XM_018092752.2"/>
</dbReference>
<sequence length="175" mass="20213">MNSTKQSLESQISQAVSRIRQDILQAIRKNEQRASFQTQITSIKQPLERPQCDSDWKGFDGNCYYIVTTKKAWTDARAACKLKNSDLVIINSEREQNFLSSITDMSDFWIGLKGNTDKNEWRWVDGTIHKLSEGFWLKGEPNNSGGQEDCVHMRVQKKWNDIVCSNQYKAICEKN</sequence>
<dbReference type="Xenbase" id="XB-GENE-29085291">
    <property type="gene designation" value="clec4d"/>
</dbReference>
<reference evidence="6" key="3">
    <citation type="submission" date="2025-04" db="UniProtKB">
        <authorList>
            <consortium name="RefSeq"/>
        </authorList>
    </citation>
    <scope>IDENTIFICATION</scope>
    <source>
        <strain evidence="6">Nigerian</strain>
        <tissue evidence="6">Liver and blood</tissue>
    </source>
</reference>
<dbReference type="InterPro" id="IPR033989">
    <property type="entry name" value="CD209-like_CTLD"/>
</dbReference>
<dbReference type="InterPro" id="IPR018378">
    <property type="entry name" value="C-type_lectin_CS"/>
</dbReference>
<dbReference type="CDD" id="cd03590">
    <property type="entry name" value="CLECT_DC-SIGN_like"/>
    <property type="match status" value="1"/>
</dbReference>
<dbReference type="Proteomes" id="UP000008143">
    <property type="component" value="Chromosome 3"/>
</dbReference>
<dbReference type="CTD" id="338339"/>
<evidence type="ECO:0000313" key="6">
    <source>
        <dbReference type="RefSeq" id="XP_017948241.1"/>
    </source>
</evidence>
<dbReference type="AlphaFoldDB" id="A0A803JVW4"/>
<evidence type="ECO:0000313" key="7">
    <source>
        <dbReference type="Xenbase" id="XB-GENE-29085291"/>
    </source>
</evidence>
<reference evidence="4" key="1">
    <citation type="journal article" date="2010" name="Science">
        <title>The genome of the Western clawed frog Xenopus tropicalis.</title>
        <authorList>
            <person name="Hellsten U."/>
            <person name="Harland R.M."/>
            <person name="Gilchrist M.J."/>
            <person name="Hendrix D."/>
            <person name="Jurka J."/>
            <person name="Kapitonov V."/>
            <person name="Ovcharenko I."/>
            <person name="Putnam N.H."/>
            <person name="Shu S."/>
            <person name="Taher L."/>
            <person name="Blitz I.L."/>
            <person name="Blumberg B."/>
            <person name="Dichmann D.S."/>
            <person name="Dubchak I."/>
            <person name="Amaya E."/>
            <person name="Detter J.C."/>
            <person name="Fletcher R."/>
            <person name="Gerhard D.S."/>
            <person name="Goodstein D."/>
            <person name="Graves T."/>
            <person name="Grigoriev I.V."/>
            <person name="Grimwood J."/>
            <person name="Kawashima T."/>
            <person name="Lindquist E."/>
            <person name="Lucas S.M."/>
            <person name="Mead P.E."/>
            <person name="Mitros T."/>
            <person name="Ogino H."/>
            <person name="Ohta Y."/>
            <person name="Poliakov A.V."/>
            <person name="Pollet N."/>
            <person name="Robert J."/>
            <person name="Salamov A."/>
            <person name="Sater A.K."/>
            <person name="Schmutz J."/>
            <person name="Terry A."/>
            <person name="Vize P.D."/>
            <person name="Warren W.C."/>
            <person name="Wells D."/>
            <person name="Wills A."/>
            <person name="Wilson R.K."/>
            <person name="Zimmerman L.B."/>
            <person name="Zorn A.M."/>
            <person name="Grainger R."/>
            <person name="Grammer T."/>
            <person name="Khokha M.K."/>
            <person name="Richardson P.M."/>
            <person name="Rokhsar D.S."/>
        </authorList>
    </citation>
    <scope>NUCLEOTIDE SEQUENCE [LARGE SCALE GENOMIC DNA]</scope>
    <source>
        <strain evidence="4">Nigerian</strain>
    </source>
</reference>
<evidence type="ECO:0000256" key="2">
    <source>
        <dbReference type="ARBA" id="ARBA00023157"/>
    </source>
</evidence>
<dbReference type="AGR" id="Xenbase:XB-GENE-29085291"/>
<feature type="domain" description="C-type lectin" evidence="3">
    <location>
        <begin position="59"/>
        <end position="173"/>
    </location>
</feature>